<protein>
    <submittedName>
        <fullName evidence="2">Uncharacterized protein</fullName>
    </submittedName>
</protein>
<feature type="compositionally biased region" description="Basic residues" evidence="1">
    <location>
        <begin position="87"/>
        <end position="100"/>
    </location>
</feature>
<evidence type="ECO:0000313" key="3">
    <source>
        <dbReference type="Proteomes" id="UP001064489"/>
    </source>
</evidence>
<sequence length="134" mass="15544">MLWLCRWDGYAELYSVALQPPAPCIRAYPNRGPGTAMTEPRLMTKGERVRRRRGCENVTELVLVALRDGVEEGSRLSNEEKDPMTSRLRRLRTKAPRRLRGQATKPQSQAKQDQLSSTEHLREWPNDTNLHNYR</sequence>
<feature type="compositionally biased region" description="Polar residues" evidence="1">
    <location>
        <begin position="104"/>
        <end position="118"/>
    </location>
</feature>
<dbReference type="Proteomes" id="UP001064489">
    <property type="component" value="Chromosome 2"/>
</dbReference>
<evidence type="ECO:0000256" key="1">
    <source>
        <dbReference type="SAM" id="MobiDB-lite"/>
    </source>
</evidence>
<name>A0AAD5IH05_ACENE</name>
<reference evidence="2" key="2">
    <citation type="submission" date="2023-02" db="EMBL/GenBank/DDBJ databases">
        <authorList>
            <person name="Swenson N.G."/>
            <person name="Wegrzyn J.L."/>
            <person name="Mcevoy S.L."/>
        </authorList>
    </citation>
    <scope>NUCLEOTIDE SEQUENCE</scope>
    <source>
        <strain evidence="2">91603</strain>
        <tissue evidence="2">Leaf</tissue>
    </source>
</reference>
<evidence type="ECO:0000313" key="2">
    <source>
        <dbReference type="EMBL" id="KAI9162168.1"/>
    </source>
</evidence>
<feature type="compositionally biased region" description="Basic and acidic residues" evidence="1">
    <location>
        <begin position="72"/>
        <end position="84"/>
    </location>
</feature>
<feature type="region of interest" description="Disordered" evidence="1">
    <location>
        <begin position="72"/>
        <end position="134"/>
    </location>
</feature>
<proteinExistence type="predicted"/>
<reference evidence="2" key="1">
    <citation type="journal article" date="2022" name="Plant J.">
        <title>Strategies of tolerance reflected in two North American maple genomes.</title>
        <authorList>
            <person name="McEvoy S.L."/>
            <person name="Sezen U.U."/>
            <person name="Trouern-Trend A."/>
            <person name="McMahon S.M."/>
            <person name="Schaberg P.G."/>
            <person name="Yang J."/>
            <person name="Wegrzyn J.L."/>
            <person name="Swenson N.G."/>
        </authorList>
    </citation>
    <scope>NUCLEOTIDE SEQUENCE</scope>
    <source>
        <strain evidence="2">91603</strain>
    </source>
</reference>
<gene>
    <name evidence="2" type="ORF">LWI28_024508</name>
</gene>
<organism evidence="2 3">
    <name type="scientific">Acer negundo</name>
    <name type="common">Box elder</name>
    <dbReference type="NCBI Taxonomy" id="4023"/>
    <lineage>
        <taxon>Eukaryota</taxon>
        <taxon>Viridiplantae</taxon>
        <taxon>Streptophyta</taxon>
        <taxon>Embryophyta</taxon>
        <taxon>Tracheophyta</taxon>
        <taxon>Spermatophyta</taxon>
        <taxon>Magnoliopsida</taxon>
        <taxon>eudicotyledons</taxon>
        <taxon>Gunneridae</taxon>
        <taxon>Pentapetalae</taxon>
        <taxon>rosids</taxon>
        <taxon>malvids</taxon>
        <taxon>Sapindales</taxon>
        <taxon>Sapindaceae</taxon>
        <taxon>Hippocastanoideae</taxon>
        <taxon>Acereae</taxon>
        <taxon>Acer</taxon>
    </lineage>
</organism>
<comment type="caution">
    <text evidence="2">The sequence shown here is derived from an EMBL/GenBank/DDBJ whole genome shotgun (WGS) entry which is preliminary data.</text>
</comment>
<dbReference type="AlphaFoldDB" id="A0AAD5IH05"/>
<dbReference type="EMBL" id="JAJSOW010000106">
    <property type="protein sequence ID" value="KAI9162168.1"/>
    <property type="molecule type" value="Genomic_DNA"/>
</dbReference>
<accession>A0AAD5IH05</accession>
<keyword evidence="3" id="KW-1185">Reference proteome</keyword>